<name>A0A1I4BDS2_9PROT</name>
<dbReference type="RefSeq" id="WP_245762103.1">
    <property type="nucleotide sequence ID" value="NZ_FOSQ01000005.1"/>
</dbReference>
<dbReference type="PANTHER" id="PTHR43333">
    <property type="entry name" value="2-HACID_DH_C DOMAIN-CONTAINING PROTEIN"/>
    <property type="match status" value="1"/>
</dbReference>
<dbReference type="EMBL" id="FOSQ01000005">
    <property type="protein sequence ID" value="SFK66962.1"/>
    <property type="molecule type" value="Genomic_DNA"/>
</dbReference>
<protein>
    <submittedName>
        <fullName evidence="4">Glyoxylate/hydroxypyruvate reductase A</fullName>
    </submittedName>
</protein>
<dbReference type="Gene3D" id="3.40.50.720">
    <property type="entry name" value="NAD(P)-binding Rossmann-like Domain"/>
    <property type="match status" value="2"/>
</dbReference>
<dbReference type="InterPro" id="IPR006140">
    <property type="entry name" value="D-isomer_DH_NAD-bd"/>
</dbReference>
<reference evidence="4 5" key="1">
    <citation type="submission" date="2016-10" db="EMBL/GenBank/DDBJ databases">
        <authorList>
            <person name="de Groot N.N."/>
        </authorList>
    </citation>
    <scope>NUCLEOTIDE SEQUENCE [LARGE SCALE GENOMIC DNA]</scope>
    <source>
        <strain evidence="4 5">DSM 19981</strain>
    </source>
</reference>
<gene>
    <name evidence="4" type="ORF">SAMN02745775_105218</name>
</gene>
<dbReference type="STRING" id="1123062.SAMN02745775_105218"/>
<evidence type="ECO:0000256" key="2">
    <source>
        <dbReference type="ARBA" id="ARBA00023027"/>
    </source>
</evidence>
<dbReference type="AlphaFoldDB" id="A0A1I4BDS2"/>
<dbReference type="Proteomes" id="UP000199473">
    <property type="component" value="Unassembled WGS sequence"/>
</dbReference>
<dbReference type="InterPro" id="IPR036291">
    <property type="entry name" value="NAD(P)-bd_dom_sf"/>
</dbReference>
<keyword evidence="4" id="KW-0670">Pyruvate</keyword>
<dbReference type="SUPFAM" id="SSF51735">
    <property type="entry name" value="NAD(P)-binding Rossmann-fold domains"/>
    <property type="match status" value="1"/>
</dbReference>
<keyword evidence="5" id="KW-1185">Reference proteome</keyword>
<proteinExistence type="predicted"/>
<dbReference type="CDD" id="cd12164">
    <property type="entry name" value="GDH_like_2"/>
    <property type="match status" value="1"/>
</dbReference>
<dbReference type="GO" id="GO:0016491">
    <property type="term" value="F:oxidoreductase activity"/>
    <property type="evidence" value="ECO:0007669"/>
    <property type="project" value="UniProtKB-KW"/>
</dbReference>
<dbReference type="Pfam" id="PF02826">
    <property type="entry name" value="2-Hacid_dh_C"/>
    <property type="match status" value="1"/>
</dbReference>
<organism evidence="4 5">
    <name type="scientific">Falsiroseomonas stagni DSM 19981</name>
    <dbReference type="NCBI Taxonomy" id="1123062"/>
    <lineage>
        <taxon>Bacteria</taxon>
        <taxon>Pseudomonadati</taxon>
        <taxon>Pseudomonadota</taxon>
        <taxon>Alphaproteobacteria</taxon>
        <taxon>Acetobacterales</taxon>
        <taxon>Roseomonadaceae</taxon>
        <taxon>Falsiroseomonas</taxon>
    </lineage>
</organism>
<accession>A0A1I4BDS2</accession>
<evidence type="ECO:0000259" key="3">
    <source>
        <dbReference type="Pfam" id="PF02826"/>
    </source>
</evidence>
<evidence type="ECO:0000256" key="1">
    <source>
        <dbReference type="ARBA" id="ARBA00023002"/>
    </source>
</evidence>
<feature type="domain" description="D-isomer specific 2-hydroxyacid dehydrogenase NAD-binding" evidence="3">
    <location>
        <begin position="108"/>
        <end position="280"/>
    </location>
</feature>
<dbReference type="PANTHER" id="PTHR43333:SF1">
    <property type="entry name" value="D-ISOMER SPECIFIC 2-HYDROXYACID DEHYDROGENASE NAD-BINDING DOMAIN-CONTAINING PROTEIN"/>
    <property type="match status" value="1"/>
</dbReference>
<keyword evidence="1" id="KW-0560">Oxidoreductase</keyword>
<evidence type="ECO:0000313" key="4">
    <source>
        <dbReference type="EMBL" id="SFK66962.1"/>
    </source>
</evidence>
<sequence length="315" mass="33946">MAKPILLVKSGGEAAVAEWQSHFAACAPQVEVRWWDDATVAPEDVAYVLLWDPEPGRIARLPNLRVIFGAGAGVDFITRDPDLPKHIPLMRMATEGAAQRMGEFVCWSVLSLLRGARRIALQQQARDFTYFDGMGLATETTVGVMGLGHMGAQAATMLRGLGFPVIGWSRTPKDIPGVEGFVGAGARDAFLARSQVLVCLLPSTPETNGILAAPLFAKLPKGAGLVNVGRGAHQRIDDVIAALDSGQLSGAVLDVFETEPLPAESPAWTHPKILVTPHIASLPTRRERAEHVARAIEAFERGEPLRNLFDHARGY</sequence>
<dbReference type="GO" id="GO:0051287">
    <property type="term" value="F:NAD binding"/>
    <property type="evidence" value="ECO:0007669"/>
    <property type="project" value="InterPro"/>
</dbReference>
<keyword evidence="2" id="KW-0520">NAD</keyword>
<evidence type="ECO:0000313" key="5">
    <source>
        <dbReference type="Proteomes" id="UP000199473"/>
    </source>
</evidence>